<organism evidence="3 4">
    <name type="scientific">Nocardia veterana</name>
    <dbReference type="NCBI Taxonomy" id="132249"/>
    <lineage>
        <taxon>Bacteria</taxon>
        <taxon>Bacillati</taxon>
        <taxon>Actinomycetota</taxon>
        <taxon>Actinomycetes</taxon>
        <taxon>Mycobacteriales</taxon>
        <taxon>Nocardiaceae</taxon>
        <taxon>Nocardia</taxon>
    </lineage>
</organism>
<dbReference type="AlphaFoldDB" id="A0A7X6RGX2"/>
<reference evidence="3 4" key="1">
    <citation type="submission" date="2020-04" db="EMBL/GenBank/DDBJ databases">
        <title>MicrobeNet Type strains.</title>
        <authorList>
            <person name="Nicholson A.C."/>
        </authorList>
    </citation>
    <scope>NUCLEOTIDE SEQUENCE [LARGE SCALE GENOMIC DNA]</scope>
    <source>
        <strain evidence="3 4">DSM 44445</strain>
    </source>
</reference>
<evidence type="ECO:0000313" key="3">
    <source>
        <dbReference type="EMBL" id="NKY85385.1"/>
    </source>
</evidence>
<name>A0A7X6RGX2_9NOCA</name>
<evidence type="ECO:0000256" key="1">
    <source>
        <dbReference type="SAM" id="MobiDB-lite"/>
    </source>
</evidence>
<proteinExistence type="predicted"/>
<accession>A0A7X6RGX2</accession>
<keyword evidence="4" id="KW-1185">Reference proteome</keyword>
<comment type="caution">
    <text evidence="3">The sequence shown here is derived from an EMBL/GenBank/DDBJ whole genome shotgun (WGS) entry which is preliminary data.</text>
</comment>
<feature type="region of interest" description="Disordered" evidence="1">
    <location>
        <begin position="1"/>
        <end position="37"/>
    </location>
</feature>
<keyword evidence="2" id="KW-0472">Membrane</keyword>
<evidence type="ECO:0000313" key="4">
    <source>
        <dbReference type="Proteomes" id="UP000523447"/>
    </source>
</evidence>
<feature type="transmembrane region" description="Helical" evidence="2">
    <location>
        <begin position="50"/>
        <end position="71"/>
    </location>
</feature>
<protein>
    <submittedName>
        <fullName evidence="3">Uncharacterized protein</fullName>
    </submittedName>
</protein>
<keyword evidence="2" id="KW-0812">Transmembrane</keyword>
<dbReference type="Proteomes" id="UP000523447">
    <property type="component" value="Unassembled WGS sequence"/>
</dbReference>
<evidence type="ECO:0000256" key="2">
    <source>
        <dbReference type="SAM" id="Phobius"/>
    </source>
</evidence>
<dbReference type="RefSeq" id="WP_040723256.1">
    <property type="nucleotide sequence ID" value="NZ_CAWPHS010000045.1"/>
</dbReference>
<sequence length="74" mass="8228">MTAVPGPRHAAHRRARHSTTFFPATRPLPTGGAHRARHARKRGLDRYDRAVLAVAGWLLTVRIALVGEHVIDEM</sequence>
<dbReference type="EMBL" id="JAAXPE010000005">
    <property type="protein sequence ID" value="NKY85385.1"/>
    <property type="molecule type" value="Genomic_DNA"/>
</dbReference>
<keyword evidence="2" id="KW-1133">Transmembrane helix</keyword>
<gene>
    <name evidence="3" type="ORF">HGA07_07075</name>
</gene>